<evidence type="ECO:0000256" key="1">
    <source>
        <dbReference type="ARBA" id="ARBA00022729"/>
    </source>
</evidence>
<protein>
    <submittedName>
        <fullName evidence="4">T9SS type A sorting domain-containing protein</fullName>
    </submittedName>
</protein>
<dbReference type="Proteomes" id="UP000308713">
    <property type="component" value="Unassembled WGS sequence"/>
</dbReference>
<dbReference type="Gene3D" id="2.60.120.260">
    <property type="entry name" value="Galactose-binding domain-like"/>
    <property type="match status" value="1"/>
</dbReference>
<keyword evidence="1 2" id="KW-0732">Signal</keyword>
<evidence type="ECO:0000313" key="5">
    <source>
        <dbReference type="Proteomes" id="UP000308713"/>
    </source>
</evidence>
<evidence type="ECO:0000256" key="2">
    <source>
        <dbReference type="SAM" id="SignalP"/>
    </source>
</evidence>
<feature type="chain" id="PRO_5022775729" evidence="2">
    <location>
        <begin position="19"/>
        <end position="596"/>
    </location>
</feature>
<dbReference type="OrthoDB" id="5381604at2"/>
<gene>
    <name evidence="4" type="ORF">FGF67_13730</name>
</gene>
<keyword evidence="5" id="KW-1185">Reference proteome</keyword>
<dbReference type="EMBL" id="VDCS01000013">
    <property type="protein sequence ID" value="TNJ42551.1"/>
    <property type="molecule type" value="Genomic_DNA"/>
</dbReference>
<reference evidence="4 5" key="1">
    <citation type="submission" date="2019-05" db="EMBL/GenBank/DDBJ databases">
        <title>Tamlana fucoidanivorans sp. nov., isolated from the surface of algae collected from Fujian province in China.</title>
        <authorList>
            <person name="Li J."/>
        </authorList>
    </citation>
    <scope>NUCLEOTIDE SEQUENCE [LARGE SCALE GENOMIC DNA]</scope>
    <source>
        <strain evidence="4 5">CW2-9</strain>
    </source>
</reference>
<dbReference type="AlphaFoldDB" id="A0A5C4SG10"/>
<accession>A0A5C4SG10</accession>
<comment type="caution">
    <text evidence="4">The sequence shown here is derived from an EMBL/GenBank/DDBJ whole genome shotgun (WGS) entry which is preliminary data.</text>
</comment>
<name>A0A5C4SG10_9FLAO</name>
<feature type="signal peptide" evidence="2">
    <location>
        <begin position="1"/>
        <end position="18"/>
    </location>
</feature>
<feature type="domain" description="Secretion system C-terminal sorting" evidence="3">
    <location>
        <begin position="525"/>
        <end position="593"/>
    </location>
</feature>
<dbReference type="NCBIfam" id="TIGR04183">
    <property type="entry name" value="Por_Secre_tail"/>
    <property type="match status" value="1"/>
</dbReference>
<evidence type="ECO:0000313" key="4">
    <source>
        <dbReference type="EMBL" id="TNJ42551.1"/>
    </source>
</evidence>
<sequence length="596" mass="64486">MKKITFLLILAITSLSFSQNIPVDFESNITIGDNWKADSGLASVAVVDDPAASGKGKVGQINASDAGQPWQNAQLRMTTNYIDLTDATGSSSITFDYYSTVAGGGLLKLEQSLNGGGNVERAFTTSGTGWESITVDLDNPDVGDPVNDQYKLLVFFPGIGNGNGATNEVTYVDNISGVVGNPIAPTETTSVTVDFEPGGLGQDWSWTPTEVAPSFTLKTNPNPSGINTSDNVIEFIARTTDNNWALAFTDDIGQFTFDETNAIVKIMVHKPNTSKIAIKFEGLSPAHEIQIANTTTNQWEEVIFDFSGQIGNTYSRIVIIPDFIEPYVNGKDRPEDHTLYFDNIVVPEGTIVNLPEPTVVAQTPSHDETANQVISIFSDAYANVPDSNYNPAWGQSTSATIEMVSGEEVLKYASLNYQGTEYTKQNVSGLTHLHVDYWTANSTSLEFFLVTNNGAAAEFGYPLPITTTESWLGVDIPLSAFQGVDLAHAVAFKVVGNGTVWFDNFYFYNEVSLSTSTFTKDVLKVYPNPSKNVWTIKAKDLNITSVSLVNILGKTVLTKTPNSGEISIDASSLNTGLYFANIITSQGSQTIKLVKE</sequence>
<organism evidence="4 5">
    <name type="scientific">Allotamlana fucoidanivorans</name>
    <dbReference type="NCBI Taxonomy" id="2583814"/>
    <lineage>
        <taxon>Bacteria</taxon>
        <taxon>Pseudomonadati</taxon>
        <taxon>Bacteroidota</taxon>
        <taxon>Flavobacteriia</taxon>
        <taxon>Flavobacteriales</taxon>
        <taxon>Flavobacteriaceae</taxon>
        <taxon>Allotamlana</taxon>
    </lineage>
</organism>
<proteinExistence type="predicted"/>
<evidence type="ECO:0000259" key="3">
    <source>
        <dbReference type="Pfam" id="PF18962"/>
    </source>
</evidence>
<dbReference type="InterPro" id="IPR026444">
    <property type="entry name" value="Secre_tail"/>
</dbReference>
<dbReference type="RefSeq" id="WP_139698334.1">
    <property type="nucleotide sequence ID" value="NZ_CP074074.1"/>
</dbReference>
<dbReference type="Pfam" id="PF18962">
    <property type="entry name" value="Por_Secre_tail"/>
    <property type="match status" value="1"/>
</dbReference>